<feature type="transmembrane region" description="Helical" evidence="1">
    <location>
        <begin position="166"/>
        <end position="193"/>
    </location>
</feature>
<dbReference type="SUPFAM" id="SSF90112">
    <property type="entry name" value="Neurotransmitter-gated ion-channel transmembrane pore"/>
    <property type="match status" value="1"/>
</dbReference>
<organism evidence="3 4">
    <name type="scientific">Saccoglossus kowalevskii</name>
    <name type="common">Acorn worm</name>
    <dbReference type="NCBI Taxonomy" id="10224"/>
    <lineage>
        <taxon>Eukaryota</taxon>
        <taxon>Metazoa</taxon>
        <taxon>Hemichordata</taxon>
        <taxon>Enteropneusta</taxon>
        <taxon>Harrimaniidae</taxon>
        <taxon>Saccoglossus</taxon>
    </lineage>
</organism>
<proteinExistence type="predicted"/>
<dbReference type="CDD" id="cd19049">
    <property type="entry name" value="LGIC_TM_anion"/>
    <property type="match status" value="1"/>
</dbReference>
<evidence type="ECO:0000313" key="3">
    <source>
        <dbReference type="Proteomes" id="UP000694865"/>
    </source>
</evidence>
<feature type="transmembrane region" description="Helical" evidence="1">
    <location>
        <begin position="111"/>
        <end position="129"/>
    </location>
</feature>
<feature type="transmembrane region" description="Helical" evidence="1">
    <location>
        <begin position="260"/>
        <end position="279"/>
    </location>
</feature>
<evidence type="ECO:0000256" key="1">
    <source>
        <dbReference type="SAM" id="Phobius"/>
    </source>
</evidence>
<dbReference type="PANTHER" id="PTHR18945">
    <property type="entry name" value="NEUROTRANSMITTER GATED ION CHANNEL"/>
    <property type="match status" value="1"/>
</dbReference>
<dbReference type="Proteomes" id="UP000694865">
    <property type="component" value="Unplaced"/>
</dbReference>
<dbReference type="InterPro" id="IPR006029">
    <property type="entry name" value="Neurotrans-gated_channel_TM"/>
</dbReference>
<evidence type="ECO:0000259" key="2">
    <source>
        <dbReference type="Pfam" id="PF02932"/>
    </source>
</evidence>
<dbReference type="InterPro" id="IPR036719">
    <property type="entry name" value="Neuro-gated_channel_TM_sf"/>
</dbReference>
<accession>A0ABM0MPM9</accession>
<sequence>MVVFVMWTVGSVKATLRRSSERISGYSNYQYSLYFRDIDVIYNTDDIRLNWGWGRTGNVTAIMDSEVSLPGFTLHETTTTKQEIPFPMGIYDRLICRFDLYRQIIYYVMEYYVPSFLLVILSWVSFWLSVESTPARASLGITTVLTLTTLSSLARTQLPRITYLTAIDVWILVCSLFVFAALLEFAVASYVAIHFNKSYSTSRSCHNRAKSSAEQVSVMATLSSSDMEEGKASLTRRSFRSSKTGSSNCTATLIDNCSRVLFPVSFILFNVVYWLKYGLVL</sequence>
<keyword evidence="3" id="KW-1185">Reference proteome</keyword>
<evidence type="ECO:0000313" key="4">
    <source>
        <dbReference type="RefSeq" id="XP_006821970.1"/>
    </source>
</evidence>
<keyword evidence="1" id="KW-0472">Membrane</keyword>
<dbReference type="PRINTS" id="PR00253">
    <property type="entry name" value="GABAARECEPTR"/>
</dbReference>
<dbReference type="GeneID" id="102802359"/>
<dbReference type="InterPro" id="IPR006028">
    <property type="entry name" value="GABAA/Glycine_rcpt"/>
</dbReference>
<reference evidence="4" key="1">
    <citation type="submission" date="2025-08" db="UniProtKB">
        <authorList>
            <consortium name="RefSeq"/>
        </authorList>
    </citation>
    <scope>IDENTIFICATION</scope>
    <source>
        <tissue evidence="4">Testes</tissue>
    </source>
</reference>
<feature type="transmembrane region" description="Helical" evidence="1">
    <location>
        <begin position="135"/>
        <end position="154"/>
    </location>
</feature>
<dbReference type="Pfam" id="PF02932">
    <property type="entry name" value="Neur_chan_memb"/>
    <property type="match status" value="1"/>
</dbReference>
<dbReference type="InterPro" id="IPR006201">
    <property type="entry name" value="Neur_channel"/>
</dbReference>
<keyword evidence="1" id="KW-0812">Transmembrane</keyword>
<dbReference type="InterPro" id="IPR038050">
    <property type="entry name" value="Neuro_actylchol_rec"/>
</dbReference>
<feature type="domain" description="Neurotransmitter-gated ion-channel transmembrane" evidence="2">
    <location>
        <begin position="112"/>
        <end position="227"/>
    </location>
</feature>
<protein>
    <submittedName>
        <fullName evidence="4">Gamma-aminobutyric acid receptor subunit beta-1-like</fullName>
    </submittedName>
</protein>
<name>A0ABM0MPM9_SACKO</name>
<keyword evidence="1" id="KW-1133">Transmembrane helix</keyword>
<dbReference type="RefSeq" id="XP_006821970.1">
    <property type="nucleotide sequence ID" value="XM_006821907.1"/>
</dbReference>
<dbReference type="Gene3D" id="1.20.58.390">
    <property type="entry name" value="Neurotransmitter-gated ion-channel transmembrane domain"/>
    <property type="match status" value="1"/>
</dbReference>
<gene>
    <name evidence="4" type="primary">LOC102802359</name>
</gene>